<feature type="signal peptide" evidence="1">
    <location>
        <begin position="1"/>
        <end position="31"/>
    </location>
</feature>
<dbReference type="AlphaFoldDB" id="A0A0B3XZK6"/>
<keyword evidence="3" id="KW-1185">Reference proteome</keyword>
<name>A0A0B3XZK6_9ALTE</name>
<comment type="caution">
    <text evidence="2">The sequence shown here is derived from an EMBL/GenBank/DDBJ whole genome shotgun (WGS) entry which is preliminary data.</text>
</comment>
<reference evidence="2 3" key="1">
    <citation type="submission" date="2014-12" db="EMBL/GenBank/DDBJ databases">
        <title>Genome sequencing of Alteromonas marina AD001.</title>
        <authorList>
            <person name="Adrian T.G.S."/>
            <person name="Chan K.G."/>
        </authorList>
    </citation>
    <scope>NUCLEOTIDE SEQUENCE [LARGE SCALE GENOMIC DNA]</scope>
    <source>
        <strain evidence="2 3">AD001</strain>
    </source>
</reference>
<gene>
    <name evidence="2" type="ORF">RJ41_14290</name>
</gene>
<protein>
    <submittedName>
        <fullName evidence="2">Uncharacterized protein</fullName>
    </submittedName>
</protein>
<accession>A0A0B3XZK6</accession>
<evidence type="ECO:0000256" key="1">
    <source>
        <dbReference type="SAM" id="SignalP"/>
    </source>
</evidence>
<dbReference type="RefSeq" id="WP_039222195.1">
    <property type="nucleotide sequence ID" value="NZ_JWLW01000034.1"/>
</dbReference>
<dbReference type="OrthoDB" id="6335952at2"/>
<proteinExistence type="predicted"/>
<evidence type="ECO:0000313" key="2">
    <source>
        <dbReference type="EMBL" id="KHT48272.1"/>
    </source>
</evidence>
<dbReference type="Proteomes" id="UP000031197">
    <property type="component" value="Unassembled WGS sequence"/>
</dbReference>
<evidence type="ECO:0000313" key="3">
    <source>
        <dbReference type="Proteomes" id="UP000031197"/>
    </source>
</evidence>
<keyword evidence="1" id="KW-0732">Signal</keyword>
<sequence>MFLSTGFSISRAKCITAALLFLFNAPAFSYAKTHEIIVENTVPEALAAFVADKTAQNYHQTTALASNDVYYNLDGSIAAYVFSYWLDNKKKPLAISAVKVDEVKQNKALFTSLTPQNSSLEERESALSLLRQAENALRRRDETVTIIISASFQSEPVLDRFFGIPHHLYKQPLYFGSSVASAALLKRQVLMLSVNELYFFAPSVSAKTNSNKTVAPSINNASSIHSVNTGLAADISALQLRSSGQQMQSAVTDDASAIHSHWKMYKAIFDKKVAAK</sequence>
<dbReference type="EMBL" id="JWLW01000034">
    <property type="protein sequence ID" value="KHT48272.1"/>
    <property type="molecule type" value="Genomic_DNA"/>
</dbReference>
<feature type="chain" id="PRO_5002083449" evidence="1">
    <location>
        <begin position="32"/>
        <end position="276"/>
    </location>
</feature>
<organism evidence="2 3">
    <name type="scientific">Alteromonas marina</name>
    <dbReference type="NCBI Taxonomy" id="203795"/>
    <lineage>
        <taxon>Bacteria</taxon>
        <taxon>Pseudomonadati</taxon>
        <taxon>Pseudomonadota</taxon>
        <taxon>Gammaproteobacteria</taxon>
        <taxon>Alteromonadales</taxon>
        <taxon>Alteromonadaceae</taxon>
        <taxon>Alteromonas/Salinimonas group</taxon>
        <taxon>Alteromonas</taxon>
    </lineage>
</organism>